<keyword evidence="4" id="KW-0067">ATP-binding</keyword>
<evidence type="ECO:0000256" key="1">
    <source>
        <dbReference type="ARBA" id="ARBA00022679"/>
    </source>
</evidence>
<evidence type="ECO:0000313" key="7">
    <source>
        <dbReference type="Proteomes" id="UP000229897"/>
    </source>
</evidence>
<gene>
    <name evidence="6" type="ORF">CR152_26010</name>
</gene>
<organism evidence="6 7">
    <name type="scientific">Massilia violaceinigra</name>
    <dbReference type="NCBI Taxonomy" id="2045208"/>
    <lineage>
        <taxon>Bacteria</taxon>
        <taxon>Pseudomonadati</taxon>
        <taxon>Pseudomonadota</taxon>
        <taxon>Betaproteobacteria</taxon>
        <taxon>Burkholderiales</taxon>
        <taxon>Oxalobacteraceae</taxon>
        <taxon>Telluria group</taxon>
        <taxon>Massilia</taxon>
    </lineage>
</organism>
<keyword evidence="6" id="KW-0723">Serine/threonine-protein kinase</keyword>
<evidence type="ECO:0000256" key="4">
    <source>
        <dbReference type="ARBA" id="ARBA00022840"/>
    </source>
</evidence>
<dbReference type="InterPro" id="IPR000719">
    <property type="entry name" value="Prot_kinase_dom"/>
</dbReference>
<reference evidence="6" key="1">
    <citation type="submission" date="2017-10" db="EMBL/GenBank/DDBJ databases">
        <title>Massilia psychrophilum sp. nov., a novel purple-pigmented bacterium isolated from Tianshan glacier, Xinjiang Municipality, China.</title>
        <authorList>
            <person name="Wang H."/>
        </authorList>
    </citation>
    <scope>NUCLEOTIDE SEQUENCE [LARGE SCALE GENOMIC DNA]</scope>
    <source>
        <strain evidence="6">B2</strain>
    </source>
</reference>
<dbReference type="Pfam" id="PF00069">
    <property type="entry name" value="Pkinase"/>
    <property type="match status" value="1"/>
</dbReference>
<keyword evidence="1" id="KW-0808">Transferase</keyword>
<dbReference type="InterPro" id="IPR011009">
    <property type="entry name" value="Kinase-like_dom_sf"/>
</dbReference>
<dbReference type="RefSeq" id="WP_099879873.1">
    <property type="nucleotide sequence ID" value="NZ_CP024608.1"/>
</dbReference>
<dbReference type="PROSITE" id="PS50011">
    <property type="entry name" value="PROTEIN_KINASE_DOM"/>
    <property type="match status" value="1"/>
</dbReference>
<proteinExistence type="predicted"/>
<evidence type="ECO:0000256" key="3">
    <source>
        <dbReference type="ARBA" id="ARBA00022777"/>
    </source>
</evidence>
<dbReference type="SUPFAM" id="SSF56112">
    <property type="entry name" value="Protein kinase-like (PK-like)"/>
    <property type="match status" value="1"/>
</dbReference>
<dbReference type="EMBL" id="CP024608">
    <property type="protein sequence ID" value="ATQ77572.1"/>
    <property type="molecule type" value="Genomic_DNA"/>
</dbReference>
<sequence>METADAIIALGAGQYRLCGQLGGSAYGVVWRAMGPRGEVALKLVNRDQMARAHPLQRERWVTSARNEIAFLQSLAPWDERHVVRLLDSGEHDGLPVMALELLDTDLGRHIAIERDAGRPLATSQLLDWLGQINQALAKVHQYGWSYLDLKPANVLLSRRHGSVKLADFGTSRPLADGHARAYAGTASWQAPEQFFPDRAGCYDTDTRTDYFALGALFYYLVTGGLPLRFCSDCGQAYREHRNEGAAMLLARHGNRPPPTLHADEAAHFVRAFGRQADAGTWSPAADVPSSGADEALLLLRALLGADRAQRPRHAMQISRMIGAIRAALPASVQP</sequence>
<name>A0A2D2DRG8_9BURK</name>
<dbReference type="GO" id="GO:0004674">
    <property type="term" value="F:protein serine/threonine kinase activity"/>
    <property type="evidence" value="ECO:0007669"/>
    <property type="project" value="UniProtKB-KW"/>
</dbReference>
<dbReference type="OrthoDB" id="9801841at2"/>
<dbReference type="Proteomes" id="UP000229897">
    <property type="component" value="Chromosome"/>
</dbReference>
<feature type="domain" description="Protein kinase" evidence="5">
    <location>
        <begin position="15"/>
        <end position="328"/>
    </location>
</feature>
<dbReference type="KEGG" id="mass:CR152_26010"/>
<evidence type="ECO:0000259" key="5">
    <source>
        <dbReference type="PROSITE" id="PS50011"/>
    </source>
</evidence>
<keyword evidence="2" id="KW-0547">Nucleotide-binding</keyword>
<dbReference type="SMART" id="SM00220">
    <property type="entry name" value="S_TKc"/>
    <property type="match status" value="1"/>
</dbReference>
<keyword evidence="3 6" id="KW-0418">Kinase</keyword>
<evidence type="ECO:0000313" key="6">
    <source>
        <dbReference type="EMBL" id="ATQ77572.1"/>
    </source>
</evidence>
<dbReference type="GO" id="GO:0005524">
    <property type="term" value="F:ATP binding"/>
    <property type="evidence" value="ECO:0007669"/>
    <property type="project" value="UniProtKB-KW"/>
</dbReference>
<protein>
    <submittedName>
        <fullName evidence="6">Serine/threonine protein kinase</fullName>
    </submittedName>
</protein>
<dbReference type="PANTHER" id="PTHR43289">
    <property type="entry name" value="MITOGEN-ACTIVATED PROTEIN KINASE KINASE KINASE 20-RELATED"/>
    <property type="match status" value="1"/>
</dbReference>
<dbReference type="PANTHER" id="PTHR43289:SF6">
    <property type="entry name" value="SERINE_THREONINE-PROTEIN KINASE NEKL-3"/>
    <property type="match status" value="1"/>
</dbReference>
<dbReference type="Gene3D" id="1.10.510.10">
    <property type="entry name" value="Transferase(Phosphotransferase) domain 1"/>
    <property type="match status" value="1"/>
</dbReference>
<accession>A0A2D2DRG8</accession>
<keyword evidence="7" id="KW-1185">Reference proteome</keyword>
<dbReference type="AlphaFoldDB" id="A0A2D2DRG8"/>
<dbReference type="Gene3D" id="3.30.200.20">
    <property type="entry name" value="Phosphorylase Kinase, domain 1"/>
    <property type="match status" value="1"/>
</dbReference>
<evidence type="ECO:0000256" key="2">
    <source>
        <dbReference type="ARBA" id="ARBA00022741"/>
    </source>
</evidence>